<proteinExistence type="predicted"/>
<evidence type="ECO:0000313" key="1">
    <source>
        <dbReference type="EMBL" id="JAE04392.1"/>
    </source>
</evidence>
<reference evidence="1" key="2">
    <citation type="journal article" date="2015" name="Data Brief">
        <title>Shoot transcriptome of the giant reed, Arundo donax.</title>
        <authorList>
            <person name="Barrero R.A."/>
            <person name="Guerrero F.D."/>
            <person name="Moolhuijzen P."/>
            <person name="Goolsby J.A."/>
            <person name="Tidwell J."/>
            <person name="Bellgard S.E."/>
            <person name="Bellgard M.I."/>
        </authorList>
    </citation>
    <scope>NUCLEOTIDE SEQUENCE</scope>
    <source>
        <tissue evidence="1">Shoot tissue taken approximately 20 cm above the soil surface</tissue>
    </source>
</reference>
<organism evidence="1">
    <name type="scientific">Arundo donax</name>
    <name type="common">Giant reed</name>
    <name type="synonym">Donax arundinaceus</name>
    <dbReference type="NCBI Taxonomy" id="35708"/>
    <lineage>
        <taxon>Eukaryota</taxon>
        <taxon>Viridiplantae</taxon>
        <taxon>Streptophyta</taxon>
        <taxon>Embryophyta</taxon>
        <taxon>Tracheophyta</taxon>
        <taxon>Spermatophyta</taxon>
        <taxon>Magnoliopsida</taxon>
        <taxon>Liliopsida</taxon>
        <taxon>Poales</taxon>
        <taxon>Poaceae</taxon>
        <taxon>PACMAD clade</taxon>
        <taxon>Arundinoideae</taxon>
        <taxon>Arundineae</taxon>
        <taxon>Arundo</taxon>
    </lineage>
</organism>
<dbReference type="AlphaFoldDB" id="A0A0A9EWB5"/>
<dbReference type="EMBL" id="GBRH01193504">
    <property type="protein sequence ID" value="JAE04392.1"/>
    <property type="molecule type" value="Transcribed_RNA"/>
</dbReference>
<sequence>MEKMCVLYLTKEFSPSKHLFKMACYSHFPPYELHSHLNQSFTAKFSKTKRDVLIKVTGQNKNQ</sequence>
<accession>A0A0A9EWB5</accession>
<reference evidence="1" key="1">
    <citation type="submission" date="2014-09" db="EMBL/GenBank/DDBJ databases">
        <authorList>
            <person name="Magalhaes I.L.F."/>
            <person name="Oliveira U."/>
            <person name="Santos F.R."/>
            <person name="Vidigal T.H.D.A."/>
            <person name="Brescovit A.D."/>
            <person name="Santos A.J."/>
        </authorList>
    </citation>
    <scope>NUCLEOTIDE SEQUENCE</scope>
    <source>
        <tissue evidence="1">Shoot tissue taken approximately 20 cm above the soil surface</tissue>
    </source>
</reference>
<name>A0A0A9EWB5_ARUDO</name>
<protein>
    <submittedName>
        <fullName evidence="1">Uncharacterized protein</fullName>
    </submittedName>
</protein>